<accession>A0A1B2DM97</accession>
<organism evidence="1">
    <name type="scientific">Paenibacillus sp. BIHB 4019</name>
    <dbReference type="NCBI Taxonomy" id="1870819"/>
    <lineage>
        <taxon>Bacteria</taxon>
        <taxon>Bacillati</taxon>
        <taxon>Bacillota</taxon>
        <taxon>Bacilli</taxon>
        <taxon>Bacillales</taxon>
        <taxon>Paenibacillaceae</taxon>
        <taxon>Paenibacillus</taxon>
    </lineage>
</organism>
<name>A0A1B2DM97_9BACL</name>
<proteinExistence type="predicted"/>
<protein>
    <submittedName>
        <fullName evidence="1">Uncharacterized protein</fullName>
    </submittedName>
</protein>
<sequence>MRLRGFLLGGLAGAAAALYVARKRPGTAALAAGVLASACSTIGHKAMSLWNDDWTKKAVNKGPKRTDDTAGKFGDGWVQIEAMMNSDPELKQQAEEIMAESSNKTH</sequence>
<evidence type="ECO:0000313" key="1">
    <source>
        <dbReference type="EMBL" id="ANY68832.1"/>
    </source>
</evidence>
<dbReference type="EMBL" id="CP016808">
    <property type="protein sequence ID" value="ANY68832.1"/>
    <property type="molecule type" value="Genomic_DNA"/>
</dbReference>
<gene>
    <name evidence="1" type="ORF">BBD42_21915</name>
</gene>
<dbReference type="RefSeq" id="WP_099519913.1">
    <property type="nucleotide sequence ID" value="NZ_CP016808.1"/>
</dbReference>
<dbReference type="AlphaFoldDB" id="A0A1B2DM97"/>
<reference evidence="1" key="1">
    <citation type="submission" date="2016-08" db="EMBL/GenBank/DDBJ databases">
        <title>Complete Genome Seqeunce of Paenibacillus sp. BIHB 4019 from tea rhizoplane.</title>
        <authorList>
            <person name="Thakur R."/>
            <person name="Swarnkar M.K."/>
            <person name="Gulati A."/>
        </authorList>
    </citation>
    <scope>NUCLEOTIDE SEQUENCE [LARGE SCALE GENOMIC DNA]</scope>
    <source>
        <strain evidence="1">BIHB4019</strain>
    </source>
</reference>